<comment type="similarity">
    <text evidence="1">Belongs to the sigma-70 factor family. ECF subfamily.</text>
</comment>
<dbReference type="PATRIC" id="fig|42253.5.peg.872"/>
<feature type="domain" description="RNA polymerase sigma factor 70 region 4 type 2" evidence="6">
    <location>
        <begin position="108"/>
        <end position="159"/>
    </location>
</feature>
<dbReference type="InterPro" id="IPR013249">
    <property type="entry name" value="RNA_pol_sigma70_r4_t2"/>
</dbReference>
<dbReference type="OrthoDB" id="9794372at2"/>
<organism evidence="7 8">
    <name type="scientific">Nitrospira moscoviensis</name>
    <dbReference type="NCBI Taxonomy" id="42253"/>
    <lineage>
        <taxon>Bacteria</taxon>
        <taxon>Pseudomonadati</taxon>
        <taxon>Nitrospirota</taxon>
        <taxon>Nitrospiria</taxon>
        <taxon>Nitrospirales</taxon>
        <taxon>Nitrospiraceae</taxon>
        <taxon>Nitrospira</taxon>
    </lineage>
</organism>
<keyword evidence="8" id="KW-1185">Reference proteome</keyword>
<dbReference type="CDD" id="cd06171">
    <property type="entry name" value="Sigma70_r4"/>
    <property type="match status" value="1"/>
</dbReference>
<evidence type="ECO:0000256" key="2">
    <source>
        <dbReference type="ARBA" id="ARBA00023015"/>
    </source>
</evidence>
<dbReference type="EMBL" id="CP011801">
    <property type="protein sequence ID" value="ALA57327.1"/>
    <property type="molecule type" value="Genomic_DNA"/>
</dbReference>
<keyword evidence="2" id="KW-0805">Transcription regulation</keyword>
<dbReference type="InterPro" id="IPR014284">
    <property type="entry name" value="RNA_pol_sigma-70_dom"/>
</dbReference>
<evidence type="ECO:0000256" key="1">
    <source>
        <dbReference type="ARBA" id="ARBA00010641"/>
    </source>
</evidence>
<dbReference type="PANTHER" id="PTHR43133:SF63">
    <property type="entry name" value="RNA POLYMERASE SIGMA FACTOR FECI-RELATED"/>
    <property type="match status" value="1"/>
</dbReference>
<protein>
    <submittedName>
        <fullName evidence="7">Putative RNA polymerase sigma factor FecI (Sigma-19)</fullName>
    </submittedName>
</protein>
<keyword evidence="3" id="KW-0731">Sigma factor</keyword>
<evidence type="ECO:0000313" key="8">
    <source>
        <dbReference type="Proteomes" id="UP000069205"/>
    </source>
</evidence>
<dbReference type="SUPFAM" id="SSF88946">
    <property type="entry name" value="Sigma2 domain of RNA polymerase sigma factors"/>
    <property type="match status" value="1"/>
</dbReference>
<dbReference type="SUPFAM" id="SSF88659">
    <property type="entry name" value="Sigma3 and sigma4 domains of RNA polymerase sigma factors"/>
    <property type="match status" value="1"/>
</dbReference>
<dbReference type="AlphaFoldDB" id="A0A0K2G9Q1"/>
<sequence length="182" mass="20486">MIQRGDLIEVFQACLLDLRRFLAKRVQCEDTAADLVQETYLRVAGLDQVASVRNGRAFLFKIADNLAIDHLRSRVRLHQRYAGAPSPELVSTLPTPDRELEARQEWSLLQKAIADLPPKCRAAFLLHRVQHLSYGDIAARLDIAASTVEKHISKALAHCRQRLEHAGRERAATHGHQQPYAG</sequence>
<dbReference type="GO" id="GO:0016987">
    <property type="term" value="F:sigma factor activity"/>
    <property type="evidence" value="ECO:0007669"/>
    <property type="project" value="UniProtKB-KW"/>
</dbReference>
<dbReference type="KEGG" id="nmv:NITMOv2_0892"/>
<keyword evidence="4" id="KW-0804">Transcription</keyword>
<dbReference type="RefSeq" id="WP_053378681.1">
    <property type="nucleotide sequence ID" value="NZ_CP011801.1"/>
</dbReference>
<evidence type="ECO:0000256" key="4">
    <source>
        <dbReference type="ARBA" id="ARBA00023163"/>
    </source>
</evidence>
<proteinExistence type="inferred from homology"/>
<dbReference type="NCBIfam" id="TIGR02937">
    <property type="entry name" value="sigma70-ECF"/>
    <property type="match status" value="1"/>
</dbReference>
<reference evidence="7 8" key="1">
    <citation type="journal article" date="2015" name="Proc. Natl. Acad. Sci. U.S.A.">
        <title>Expanded metabolic versatility of ubiquitous nitrite-oxidizing bacteria from the genus Nitrospira.</title>
        <authorList>
            <person name="Koch H."/>
            <person name="Lucker S."/>
            <person name="Albertsen M."/>
            <person name="Kitzinger K."/>
            <person name="Herbold C."/>
            <person name="Spieck E."/>
            <person name="Nielsen P.H."/>
            <person name="Wagner M."/>
            <person name="Daims H."/>
        </authorList>
    </citation>
    <scope>NUCLEOTIDE SEQUENCE [LARGE SCALE GENOMIC DNA]</scope>
    <source>
        <strain evidence="7 8">NSP M-1</strain>
    </source>
</reference>
<dbReference type="Gene3D" id="1.10.10.10">
    <property type="entry name" value="Winged helix-like DNA-binding domain superfamily/Winged helix DNA-binding domain"/>
    <property type="match status" value="1"/>
</dbReference>
<dbReference type="STRING" id="42253.NITMOv2_0892"/>
<dbReference type="InterPro" id="IPR013324">
    <property type="entry name" value="RNA_pol_sigma_r3/r4-like"/>
</dbReference>
<evidence type="ECO:0000259" key="6">
    <source>
        <dbReference type="Pfam" id="PF08281"/>
    </source>
</evidence>
<dbReference type="InterPro" id="IPR039425">
    <property type="entry name" value="RNA_pol_sigma-70-like"/>
</dbReference>
<dbReference type="InterPro" id="IPR013325">
    <property type="entry name" value="RNA_pol_sigma_r2"/>
</dbReference>
<evidence type="ECO:0000259" key="5">
    <source>
        <dbReference type="Pfam" id="PF04542"/>
    </source>
</evidence>
<dbReference type="Proteomes" id="UP000069205">
    <property type="component" value="Chromosome"/>
</dbReference>
<dbReference type="Gene3D" id="1.10.1740.10">
    <property type="match status" value="1"/>
</dbReference>
<dbReference type="InterPro" id="IPR007627">
    <property type="entry name" value="RNA_pol_sigma70_r2"/>
</dbReference>
<accession>A0A0K2G9Q1</accession>
<name>A0A0K2G9Q1_NITMO</name>
<evidence type="ECO:0000313" key="7">
    <source>
        <dbReference type="EMBL" id="ALA57327.1"/>
    </source>
</evidence>
<dbReference type="Pfam" id="PF04542">
    <property type="entry name" value="Sigma70_r2"/>
    <property type="match status" value="1"/>
</dbReference>
<dbReference type="PANTHER" id="PTHR43133">
    <property type="entry name" value="RNA POLYMERASE ECF-TYPE SIGMA FACTO"/>
    <property type="match status" value="1"/>
</dbReference>
<dbReference type="Pfam" id="PF08281">
    <property type="entry name" value="Sigma70_r4_2"/>
    <property type="match status" value="1"/>
</dbReference>
<dbReference type="GO" id="GO:0006352">
    <property type="term" value="P:DNA-templated transcription initiation"/>
    <property type="evidence" value="ECO:0007669"/>
    <property type="project" value="InterPro"/>
</dbReference>
<evidence type="ECO:0000256" key="3">
    <source>
        <dbReference type="ARBA" id="ARBA00023082"/>
    </source>
</evidence>
<dbReference type="InterPro" id="IPR036388">
    <property type="entry name" value="WH-like_DNA-bd_sf"/>
</dbReference>
<feature type="domain" description="RNA polymerase sigma-70 region 2" evidence="5">
    <location>
        <begin position="11"/>
        <end position="76"/>
    </location>
</feature>
<dbReference type="GO" id="GO:0003677">
    <property type="term" value="F:DNA binding"/>
    <property type="evidence" value="ECO:0007669"/>
    <property type="project" value="InterPro"/>
</dbReference>
<gene>
    <name evidence="7" type="ORF">NITMOv2_0892</name>
</gene>